<keyword evidence="2" id="KW-1185">Reference proteome</keyword>
<dbReference type="GeneID" id="80033931"/>
<gene>
    <name evidence="1" type="primary">2</name>
    <name evidence="1" type="ORF">PBI_NANDITA_2</name>
</gene>
<dbReference type="KEGG" id="vg:80033931"/>
<protein>
    <submittedName>
        <fullName evidence="1">Uncharacterized protein</fullName>
    </submittedName>
</protein>
<evidence type="ECO:0000313" key="2">
    <source>
        <dbReference type="Proteomes" id="UP000267628"/>
    </source>
</evidence>
<reference evidence="1 2" key="1">
    <citation type="submission" date="2018-09" db="EMBL/GenBank/DDBJ databases">
        <authorList>
            <person name="Zack K."/>
            <person name="Stoner T.H."/>
            <person name="Garlena R.A."/>
            <person name="Russell D.A."/>
            <person name="Pope W.H."/>
            <person name="Jacobs-Sera D."/>
            <person name="Hatfull G.F."/>
        </authorList>
    </citation>
    <scope>NUCLEOTIDE SEQUENCE [LARGE SCALE GENOMIC DNA]</scope>
</reference>
<name>A0A3G2KI12_9CAUD</name>
<sequence>MIGPALAIDPPSPEFAERLRESQARRAQIENPAHLDGPEHVITGGRQEGKTRLALKWLQSAPKGTERVLIVLNAHMAKHMKADLGWPQNDPRIVSYRQLRSRKGVEYGIDESVHILTDLLGLSEVPRLITVGHAEPWQTGK</sequence>
<dbReference type="RefSeq" id="YP_010760832.1">
    <property type="nucleotide sequence ID" value="NC_073588.1"/>
</dbReference>
<dbReference type="Proteomes" id="UP000267628">
    <property type="component" value="Segment"/>
</dbReference>
<proteinExistence type="predicted"/>
<dbReference type="EMBL" id="MH834621">
    <property type="protein sequence ID" value="AYN58625.1"/>
    <property type="molecule type" value="Genomic_DNA"/>
</dbReference>
<accession>A0A3G2KI12</accession>
<organism evidence="1 2">
    <name type="scientific">Arthrobacter phage Nandita</name>
    <dbReference type="NCBI Taxonomy" id="2419963"/>
    <lineage>
        <taxon>Viruses</taxon>
        <taxon>Duplodnaviria</taxon>
        <taxon>Heunggongvirae</taxon>
        <taxon>Uroviricota</taxon>
        <taxon>Caudoviricetes</taxon>
        <taxon>Daemsvirinae</taxon>
        <taxon>Nanditavirus</taxon>
        <taxon>Nanditavirus nandita</taxon>
    </lineage>
</organism>
<evidence type="ECO:0000313" key="1">
    <source>
        <dbReference type="EMBL" id="AYN58625.1"/>
    </source>
</evidence>